<evidence type="ECO:0000313" key="3">
    <source>
        <dbReference type="Proteomes" id="UP000268372"/>
    </source>
</evidence>
<keyword evidence="3" id="KW-1185">Reference proteome</keyword>
<dbReference type="RefSeq" id="WP_124898708.1">
    <property type="nucleotide sequence ID" value="NZ_RQTJ01000007.1"/>
</dbReference>
<feature type="transmembrane region" description="Helical" evidence="1">
    <location>
        <begin position="12"/>
        <end position="30"/>
    </location>
</feature>
<protein>
    <submittedName>
        <fullName evidence="2">Uncharacterized protein</fullName>
    </submittedName>
</protein>
<dbReference type="AlphaFoldDB" id="A0A3P1B3Z5"/>
<evidence type="ECO:0000256" key="1">
    <source>
        <dbReference type="SAM" id="Phobius"/>
    </source>
</evidence>
<keyword evidence="1" id="KW-1133">Transmembrane helix</keyword>
<dbReference type="EMBL" id="RQTJ01000007">
    <property type="protein sequence ID" value="RRA95694.1"/>
    <property type="molecule type" value="Genomic_DNA"/>
</dbReference>
<dbReference type="Proteomes" id="UP000268372">
    <property type="component" value="Unassembled WGS sequence"/>
</dbReference>
<keyword evidence="1" id="KW-0812">Transmembrane</keyword>
<reference evidence="2 3" key="1">
    <citation type="submission" date="2018-11" db="EMBL/GenBank/DDBJ databases">
        <title>Flavobacterium sp. nov., YIM 102796 draft genome.</title>
        <authorList>
            <person name="Li G."/>
            <person name="Jiang Y."/>
        </authorList>
    </citation>
    <scope>NUCLEOTIDE SEQUENCE [LARGE SCALE GENOMIC DNA]</scope>
    <source>
        <strain evidence="2 3">YIM 102796</strain>
    </source>
</reference>
<dbReference type="OrthoDB" id="1138968at2"/>
<sequence>MTSVFKKNKKLLILIVVLISAAVVYIFNPYKLEYIGHQPKVWAHRVNSLDKLNYTQKFYSGVELDVVFDSITNTFDVNHPPALSVGLNLDTYFSEITNKEVKLWLDFKNLSEDNAQKSAEVVDRLAKKHGLKNENILIESTEIHNLQIFKSKGFKTSFYLPQLVALANETTLVPTIDSIKQLLVKYPTSGISSNVNAYEVVNKYFKNETKYLWHTYKPYSRHQIKNYRDFRKYVSDATVEAVLIQVALPVGNR</sequence>
<evidence type="ECO:0000313" key="2">
    <source>
        <dbReference type="EMBL" id="RRA95694.1"/>
    </source>
</evidence>
<accession>A0A3P1B3Z5</accession>
<proteinExistence type="predicted"/>
<name>A0A3P1B3Z5_9FLAO</name>
<gene>
    <name evidence="2" type="ORF">EG242_04460</name>
</gene>
<comment type="caution">
    <text evidence="2">The sequence shown here is derived from an EMBL/GenBank/DDBJ whole genome shotgun (WGS) entry which is preliminary data.</text>
</comment>
<keyword evidence="1" id="KW-0472">Membrane</keyword>
<organism evidence="2 3">
    <name type="scientific">Paenimyroides viscosum</name>
    <dbReference type="NCBI Taxonomy" id="2488729"/>
    <lineage>
        <taxon>Bacteria</taxon>
        <taxon>Pseudomonadati</taxon>
        <taxon>Bacteroidota</taxon>
        <taxon>Flavobacteriia</taxon>
        <taxon>Flavobacteriales</taxon>
        <taxon>Flavobacteriaceae</taxon>
        <taxon>Paenimyroides</taxon>
    </lineage>
</organism>